<sequence length="171" mass="19500">MADCVPKGRNLNLHLLVVMLMLQLQVRSRFLVLQVMDFRFEVMVIIYLSGAFTTDMVAAAPVLYYKNALDISKTVFQSIIFALLYQSLGLNISTSPSSCSNWILIHFSFVPFILDFLKLKPEEVLIESTGVIGQRINKVWIIDSTVKKSLLSQLAMMLQFMCYEPCSFKDE</sequence>
<keyword evidence="1" id="KW-0472">Membrane</keyword>
<dbReference type="InterPro" id="IPR016117">
    <property type="entry name" value="ArgJ-like_dom_sf"/>
</dbReference>
<proteinExistence type="predicted"/>
<dbReference type="AlphaFoldDB" id="A0AAD6LPN3"/>
<dbReference type="EMBL" id="JAQIZT010000015">
    <property type="protein sequence ID" value="KAJ6970946.1"/>
    <property type="molecule type" value="Genomic_DNA"/>
</dbReference>
<accession>A0AAD6LPN3</accession>
<organism evidence="2 3">
    <name type="scientific">Populus alba x Populus x berolinensis</name>
    <dbReference type="NCBI Taxonomy" id="444605"/>
    <lineage>
        <taxon>Eukaryota</taxon>
        <taxon>Viridiplantae</taxon>
        <taxon>Streptophyta</taxon>
        <taxon>Embryophyta</taxon>
        <taxon>Tracheophyta</taxon>
        <taxon>Spermatophyta</taxon>
        <taxon>Magnoliopsida</taxon>
        <taxon>eudicotyledons</taxon>
        <taxon>Gunneridae</taxon>
        <taxon>Pentapetalae</taxon>
        <taxon>rosids</taxon>
        <taxon>fabids</taxon>
        <taxon>Malpighiales</taxon>
        <taxon>Salicaceae</taxon>
        <taxon>Saliceae</taxon>
        <taxon>Populus</taxon>
    </lineage>
</organism>
<gene>
    <name evidence="2" type="ORF">NC653_035272</name>
</gene>
<evidence type="ECO:0000313" key="2">
    <source>
        <dbReference type="EMBL" id="KAJ6970946.1"/>
    </source>
</evidence>
<feature type="transmembrane region" description="Helical" evidence="1">
    <location>
        <begin position="44"/>
        <end position="63"/>
    </location>
</feature>
<reference evidence="2" key="1">
    <citation type="journal article" date="2023" name="Mol. Ecol. Resour.">
        <title>Chromosome-level genome assembly of a triploid poplar Populus alba 'Berolinensis'.</title>
        <authorList>
            <person name="Chen S."/>
            <person name="Yu Y."/>
            <person name="Wang X."/>
            <person name="Wang S."/>
            <person name="Zhang T."/>
            <person name="Zhou Y."/>
            <person name="He R."/>
            <person name="Meng N."/>
            <person name="Wang Y."/>
            <person name="Liu W."/>
            <person name="Liu Z."/>
            <person name="Liu J."/>
            <person name="Guo Q."/>
            <person name="Huang H."/>
            <person name="Sederoff R.R."/>
            <person name="Wang G."/>
            <person name="Qu G."/>
            <person name="Chen S."/>
        </authorList>
    </citation>
    <scope>NUCLEOTIDE SEQUENCE</scope>
    <source>
        <strain evidence="2">SC-2020</strain>
    </source>
</reference>
<comment type="caution">
    <text evidence="2">The sequence shown here is derived from an EMBL/GenBank/DDBJ whole genome shotgun (WGS) entry which is preliminary data.</text>
</comment>
<evidence type="ECO:0000313" key="3">
    <source>
        <dbReference type="Proteomes" id="UP001164929"/>
    </source>
</evidence>
<keyword evidence="3" id="KW-1185">Reference proteome</keyword>
<protein>
    <submittedName>
        <fullName evidence="2">Uncharacterized protein</fullName>
    </submittedName>
</protein>
<keyword evidence="1" id="KW-1133">Transmembrane helix</keyword>
<keyword evidence="1" id="KW-0812">Transmembrane</keyword>
<name>A0AAD6LPN3_9ROSI</name>
<dbReference type="SUPFAM" id="SSF56266">
    <property type="entry name" value="DmpA/ArgJ-like"/>
    <property type="match status" value="1"/>
</dbReference>
<evidence type="ECO:0000256" key="1">
    <source>
        <dbReference type="SAM" id="Phobius"/>
    </source>
</evidence>
<dbReference type="Gene3D" id="3.60.70.12">
    <property type="entry name" value="L-amino peptidase D-ALA esterase/amidase"/>
    <property type="match status" value="1"/>
</dbReference>
<dbReference type="Proteomes" id="UP001164929">
    <property type="component" value="Chromosome 15"/>
</dbReference>